<accession>A0A6J7R0F9</accession>
<sequence length="47" mass="5084">MVKVVPFDAPDELAQRRIGFLAGVIEVPDDFDSMGAADIVDSFEGSR</sequence>
<evidence type="ECO:0000313" key="1">
    <source>
        <dbReference type="EMBL" id="CAB5023487.1"/>
    </source>
</evidence>
<dbReference type="AlphaFoldDB" id="A0A6J7R0F9"/>
<gene>
    <name evidence="1" type="ORF">UFOPK4061_01533</name>
</gene>
<reference evidence="1" key="1">
    <citation type="submission" date="2020-05" db="EMBL/GenBank/DDBJ databases">
        <authorList>
            <person name="Chiriac C."/>
            <person name="Salcher M."/>
            <person name="Ghai R."/>
            <person name="Kavagutti S V."/>
        </authorList>
    </citation>
    <scope>NUCLEOTIDE SEQUENCE</scope>
</reference>
<dbReference type="EMBL" id="CAFBPD010000293">
    <property type="protein sequence ID" value="CAB5023487.1"/>
    <property type="molecule type" value="Genomic_DNA"/>
</dbReference>
<proteinExistence type="predicted"/>
<protein>
    <submittedName>
        <fullName evidence="1">Unannotated protein</fullName>
    </submittedName>
</protein>
<organism evidence="1">
    <name type="scientific">freshwater metagenome</name>
    <dbReference type="NCBI Taxonomy" id="449393"/>
    <lineage>
        <taxon>unclassified sequences</taxon>
        <taxon>metagenomes</taxon>
        <taxon>ecological metagenomes</taxon>
    </lineage>
</organism>
<name>A0A6J7R0F9_9ZZZZ</name>